<reference evidence="4 5" key="1">
    <citation type="submission" date="2018-03" db="EMBL/GenBank/DDBJ databases">
        <title>Whole genome sequencing of Histamine producing bacteria.</title>
        <authorList>
            <person name="Butler K."/>
        </authorList>
    </citation>
    <scope>NUCLEOTIDE SEQUENCE [LARGE SCALE GENOMIC DNA]</scope>
    <source>
        <strain evidence="4 5">DSM 16190</strain>
    </source>
</reference>
<dbReference type="InterPro" id="IPR016032">
    <property type="entry name" value="Sig_transdc_resp-reg_C-effctor"/>
</dbReference>
<dbReference type="Proteomes" id="UP000240904">
    <property type="component" value="Unassembled WGS sequence"/>
</dbReference>
<gene>
    <name evidence="4" type="ORF">C9I89_18885</name>
</gene>
<organism evidence="4 5">
    <name type="scientific">Photobacterium lipolyticum</name>
    <dbReference type="NCBI Taxonomy" id="266810"/>
    <lineage>
        <taxon>Bacteria</taxon>
        <taxon>Pseudomonadati</taxon>
        <taxon>Pseudomonadota</taxon>
        <taxon>Gammaproteobacteria</taxon>
        <taxon>Vibrionales</taxon>
        <taxon>Vibrionaceae</taxon>
        <taxon>Photobacterium</taxon>
    </lineage>
</organism>
<accession>A0A2T3MTE9</accession>
<evidence type="ECO:0000256" key="1">
    <source>
        <dbReference type="ARBA" id="ARBA00023125"/>
    </source>
</evidence>
<keyword evidence="2" id="KW-1133">Transmembrane helix</keyword>
<evidence type="ECO:0000256" key="2">
    <source>
        <dbReference type="SAM" id="Phobius"/>
    </source>
</evidence>
<name>A0A2T3MTE9_9GAMM</name>
<dbReference type="Gene3D" id="1.10.10.10">
    <property type="entry name" value="Winged helix-like DNA-binding domain superfamily/Winged helix DNA-binding domain"/>
    <property type="match status" value="1"/>
</dbReference>
<keyword evidence="1" id="KW-0238">DNA-binding</keyword>
<evidence type="ECO:0000313" key="5">
    <source>
        <dbReference type="Proteomes" id="UP000240904"/>
    </source>
</evidence>
<dbReference type="RefSeq" id="WP_107284876.1">
    <property type="nucleotide sequence ID" value="NZ_PYMC01000018.1"/>
</dbReference>
<sequence>MKYKINAFLNYDATDGSLKLDDTGKSDTKLSITANALLYVLIQNPGIMSRDDVMKKVWDDNGLVSSNSNLNQYICLLRKAFRSYGIENIIVTIPKARLEINPELKIEVVDDNMLHPIFQQQAVSKSSHENEQSVPEYTDISLVADDSGDKYWGYASVVIFMLAFAVFWVSIFSERPLQMMTLTPVEHSQCELLSTEAMINAAVKDSYGKSFDAVKGKLALDCGKEERFLFYYGDKLQTNGLGRTFLAHCAENEDNPFSYCDNYFYYSWK</sequence>
<feature type="domain" description="OmpR/PhoB-type" evidence="3">
    <location>
        <begin position="27"/>
        <end position="100"/>
    </location>
</feature>
<dbReference type="Pfam" id="PF00486">
    <property type="entry name" value="Trans_reg_C"/>
    <property type="match status" value="1"/>
</dbReference>
<keyword evidence="5" id="KW-1185">Reference proteome</keyword>
<dbReference type="InterPro" id="IPR001867">
    <property type="entry name" value="OmpR/PhoB-type_DNA-bd"/>
</dbReference>
<evidence type="ECO:0000313" key="4">
    <source>
        <dbReference type="EMBL" id="PSW02583.1"/>
    </source>
</evidence>
<feature type="transmembrane region" description="Helical" evidence="2">
    <location>
        <begin position="151"/>
        <end position="172"/>
    </location>
</feature>
<dbReference type="SMART" id="SM00862">
    <property type="entry name" value="Trans_reg_C"/>
    <property type="match status" value="1"/>
</dbReference>
<dbReference type="InterPro" id="IPR036388">
    <property type="entry name" value="WH-like_DNA-bd_sf"/>
</dbReference>
<dbReference type="SUPFAM" id="SSF46894">
    <property type="entry name" value="C-terminal effector domain of the bipartite response regulators"/>
    <property type="match status" value="1"/>
</dbReference>
<dbReference type="AlphaFoldDB" id="A0A2T3MTE9"/>
<protein>
    <submittedName>
        <fullName evidence="4">Winged helix family transcriptional regulator</fullName>
    </submittedName>
</protein>
<dbReference type="OrthoDB" id="5801519at2"/>
<keyword evidence="2" id="KW-0472">Membrane</keyword>
<dbReference type="GO" id="GO:0000160">
    <property type="term" value="P:phosphorelay signal transduction system"/>
    <property type="evidence" value="ECO:0007669"/>
    <property type="project" value="InterPro"/>
</dbReference>
<comment type="caution">
    <text evidence="4">The sequence shown here is derived from an EMBL/GenBank/DDBJ whole genome shotgun (WGS) entry which is preliminary data.</text>
</comment>
<keyword evidence="2" id="KW-0812">Transmembrane</keyword>
<dbReference type="CDD" id="cd00383">
    <property type="entry name" value="trans_reg_C"/>
    <property type="match status" value="1"/>
</dbReference>
<proteinExistence type="predicted"/>
<dbReference type="GO" id="GO:0003677">
    <property type="term" value="F:DNA binding"/>
    <property type="evidence" value="ECO:0007669"/>
    <property type="project" value="UniProtKB-KW"/>
</dbReference>
<evidence type="ECO:0000259" key="3">
    <source>
        <dbReference type="SMART" id="SM00862"/>
    </source>
</evidence>
<dbReference type="GO" id="GO:0006355">
    <property type="term" value="P:regulation of DNA-templated transcription"/>
    <property type="evidence" value="ECO:0007669"/>
    <property type="project" value="InterPro"/>
</dbReference>
<dbReference type="EMBL" id="PYMC01000018">
    <property type="protein sequence ID" value="PSW02583.1"/>
    <property type="molecule type" value="Genomic_DNA"/>
</dbReference>